<sequence length="320" mass="36403">MKRNKNIVRSLLACTLLSMSCSSQKLNQESNLPLADPFILRHNDRYFAYGTSSDEGFEVYHSTDLQSWTKHNQLLLKKEDSYGNKWFWAPEVYYNAKTAKFYLFYSAEEHICVATADTPLGPFRQDEPKPMRAEKGIDSSLFIDEDGKAYLYFVRFTDGNVIWVAELEDDWQTIKEETLTKCIDASTQPWEKALGKVAEGASVIKHEGTYYLLYSGNDFRSLDYGVGFATASSPTGPWTKDPNNPILQRPEKGLVGTGHGAYFTDEKGKLKYVFHAHRDTSNVNPRLLYMVDMAIKNKQVTMDKSSIIRPQVVEPNVQGN</sequence>
<dbReference type="EMBL" id="JBHUPB010000015">
    <property type="protein sequence ID" value="MFD2970034.1"/>
    <property type="molecule type" value="Genomic_DNA"/>
</dbReference>
<comment type="similarity">
    <text evidence="1 6">Belongs to the glycosyl hydrolase 43 family.</text>
</comment>
<gene>
    <name evidence="8" type="ORF">ACFS7Y_21770</name>
</gene>
<keyword evidence="9" id="KW-1185">Reference proteome</keyword>
<dbReference type="Proteomes" id="UP001597525">
    <property type="component" value="Unassembled WGS sequence"/>
</dbReference>
<protein>
    <submittedName>
        <fullName evidence="8">Glycoside hydrolase family 43 protein</fullName>
    </submittedName>
</protein>
<feature type="chain" id="PRO_5046323317" evidence="7">
    <location>
        <begin position="26"/>
        <end position="320"/>
    </location>
</feature>
<dbReference type="PROSITE" id="PS51257">
    <property type="entry name" value="PROKAR_LIPOPROTEIN"/>
    <property type="match status" value="1"/>
</dbReference>
<dbReference type="PANTHER" id="PTHR43772">
    <property type="entry name" value="ENDO-1,4-BETA-XYLANASE"/>
    <property type="match status" value="1"/>
</dbReference>
<evidence type="ECO:0000256" key="4">
    <source>
        <dbReference type="ARBA" id="ARBA00023277"/>
    </source>
</evidence>
<dbReference type="Pfam" id="PF04616">
    <property type="entry name" value="Glyco_hydro_43"/>
    <property type="match status" value="1"/>
</dbReference>
<dbReference type="PANTHER" id="PTHR43772:SF2">
    <property type="entry name" value="PUTATIVE (AFU_ORTHOLOGUE AFUA_2G04480)-RELATED"/>
    <property type="match status" value="1"/>
</dbReference>
<evidence type="ECO:0000256" key="7">
    <source>
        <dbReference type="SAM" id="SignalP"/>
    </source>
</evidence>
<name>A0ABW6BNN4_9SPHI</name>
<dbReference type="GO" id="GO:0016787">
    <property type="term" value="F:hydrolase activity"/>
    <property type="evidence" value="ECO:0007669"/>
    <property type="project" value="UniProtKB-KW"/>
</dbReference>
<dbReference type="InterPro" id="IPR006710">
    <property type="entry name" value="Glyco_hydro_43"/>
</dbReference>
<dbReference type="Gene3D" id="2.115.10.20">
    <property type="entry name" value="Glycosyl hydrolase domain, family 43"/>
    <property type="match status" value="1"/>
</dbReference>
<comment type="caution">
    <text evidence="8">The sequence shown here is derived from an EMBL/GenBank/DDBJ whole genome shotgun (WGS) entry which is preliminary data.</text>
</comment>
<evidence type="ECO:0000256" key="3">
    <source>
        <dbReference type="ARBA" id="ARBA00022801"/>
    </source>
</evidence>
<feature type="signal peptide" evidence="7">
    <location>
        <begin position="1"/>
        <end position="25"/>
    </location>
</feature>
<evidence type="ECO:0000256" key="2">
    <source>
        <dbReference type="ARBA" id="ARBA00022651"/>
    </source>
</evidence>
<keyword evidence="2" id="KW-0858">Xylan degradation</keyword>
<dbReference type="SUPFAM" id="SSF75005">
    <property type="entry name" value="Arabinanase/levansucrase/invertase"/>
    <property type="match status" value="1"/>
</dbReference>
<evidence type="ECO:0000256" key="1">
    <source>
        <dbReference type="ARBA" id="ARBA00009865"/>
    </source>
</evidence>
<reference evidence="9" key="1">
    <citation type="journal article" date="2019" name="Int. J. Syst. Evol. Microbiol.">
        <title>The Global Catalogue of Microorganisms (GCM) 10K type strain sequencing project: providing services to taxonomists for standard genome sequencing and annotation.</title>
        <authorList>
            <consortium name="The Broad Institute Genomics Platform"/>
            <consortium name="The Broad Institute Genome Sequencing Center for Infectious Disease"/>
            <person name="Wu L."/>
            <person name="Ma J."/>
        </authorList>
    </citation>
    <scope>NUCLEOTIDE SEQUENCE [LARGE SCALE GENOMIC DNA]</scope>
    <source>
        <strain evidence="9">KCTC 22814</strain>
    </source>
</reference>
<keyword evidence="7" id="KW-0732">Signal</keyword>
<dbReference type="InterPro" id="IPR023296">
    <property type="entry name" value="Glyco_hydro_beta-prop_sf"/>
</dbReference>
<evidence type="ECO:0000313" key="8">
    <source>
        <dbReference type="EMBL" id="MFD2970034.1"/>
    </source>
</evidence>
<accession>A0ABW6BNN4</accession>
<organism evidence="8 9">
    <name type="scientific">Sphingobacterium bambusae</name>
    <dbReference type="NCBI Taxonomy" id="662858"/>
    <lineage>
        <taxon>Bacteria</taxon>
        <taxon>Pseudomonadati</taxon>
        <taxon>Bacteroidota</taxon>
        <taxon>Sphingobacteriia</taxon>
        <taxon>Sphingobacteriales</taxon>
        <taxon>Sphingobacteriaceae</taxon>
        <taxon>Sphingobacterium</taxon>
    </lineage>
</organism>
<evidence type="ECO:0000256" key="5">
    <source>
        <dbReference type="ARBA" id="ARBA00023295"/>
    </source>
</evidence>
<dbReference type="CDD" id="cd08991">
    <property type="entry name" value="GH43_HoAraf43-like"/>
    <property type="match status" value="1"/>
</dbReference>
<keyword evidence="5 6" id="KW-0326">Glycosidase</keyword>
<proteinExistence type="inferred from homology"/>
<dbReference type="InterPro" id="IPR052176">
    <property type="entry name" value="Glycosyl_Hydrlase_43_Enz"/>
</dbReference>
<keyword evidence="3 6" id="KW-0378">Hydrolase</keyword>
<evidence type="ECO:0000256" key="6">
    <source>
        <dbReference type="RuleBase" id="RU361187"/>
    </source>
</evidence>
<dbReference type="RefSeq" id="WP_320183517.1">
    <property type="nucleotide sequence ID" value="NZ_CP138332.1"/>
</dbReference>
<evidence type="ECO:0000313" key="9">
    <source>
        <dbReference type="Proteomes" id="UP001597525"/>
    </source>
</evidence>
<keyword evidence="2" id="KW-0624">Polysaccharide degradation</keyword>
<keyword evidence="4" id="KW-0119">Carbohydrate metabolism</keyword>